<feature type="transmembrane region" description="Helical" evidence="2">
    <location>
        <begin position="358"/>
        <end position="377"/>
    </location>
</feature>
<keyword evidence="2" id="KW-0812">Transmembrane</keyword>
<protein>
    <submittedName>
        <fullName evidence="3">Unplaced genomic scaffold SPHSTscaffold_36, whole genome shotgun sequence</fullName>
    </submittedName>
</protein>
<feature type="region of interest" description="Disordered" evidence="1">
    <location>
        <begin position="15"/>
        <end position="91"/>
    </location>
</feature>
<evidence type="ECO:0000313" key="4">
    <source>
        <dbReference type="Proteomes" id="UP000054279"/>
    </source>
</evidence>
<feature type="compositionally biased region" description="Low complexity" evidence="1">
    <location>
        <begin position="15"/>
        <end position="41"/>
    </location>
</feature>
<organism evidence="3 4">
    <name type="scientific">Sphaerobolus stellatus (strain SS14)</name>
    <dbReference type="NCBI Taxonomy" id="990650"/>
    <lineage>
        <taxon>Eukaryota</taxon>
        <taxon>Fungi</taxon>
        <taxon>Dikarya</taxon>
        <taxon>Basidiomycota</taxon>
        <taxon>Agaricomycotina</taxon>
        <taxon>Agaricomycetes</taxon>
        <taxon>Phallomycetidae</taxon>
        <taxon>Geastrales</taxon>
        <taxon>Sphaerobolaceae</taxon>
        <taxon>Sphaerobolus</taxon>
    </lineage>
</organism>
<feature type="region of interest" description="Disordered" evidence="1">
    <location>
        <begin position="517"/>
        <end position="565"/>
    </location>
</feature>
<dbReference type="EMBL" id="KN837111">
    <property type="protein sequence ID" value="KIJ45710.1"/>
    <property type="molecule type" value="Genomic_DNA"/>
</dbReference>
<feature type="compositionally biased region" description="Polar residues" evidence="1">
    <location>
        <begin position="46"/>
        <end position="72"/>
    </location>
</feature>
<feature type="transmembrane region" description="Helical" evidence="2">
    <location>
        <begin position="245"/>
        <end position="266"/>
    </location>
</feature>
<proteinExistence type="predicted"/>
<feature type="transmembrane region" description="Helical" evidence="2">
    <location>
        <begin position="389"/>
        <end position="413"/>
    </location>
</feature>
<dbReference type="PANTHER" id="PTHR34391">
    <property type="entry name" value="UPF0658 GOLGI APPARATUS MEMBRANE PROTEIN C1952.10C-RELATED"/>
    <property type="match status" value="1"/>
</dbReference>
<dbReference type="AlphaFoldDB" id="A0A0C9W280"/>
<keyword evidence="4" id="KW-1185">Reference proteome</keyword>
<dbReference type="InterPro" id="IPR040410">
    <property type="entry name" value="UPF0658_Golgi"/>
</dbReference>
<dbReference type="HOGENOM" id="CLU_021809_1_0_1"/>
<keyword evidence="2" id="KW-1133">Transmembrane helix</keyword>
<feature type="compositionally biased region" description="Low complexity" evidence="1">
    <location>
        <begin position="535"/>
        <end position="553"/>
    </location>
</feature>
<feature type="compositionally biased region" description="Acidic residues" evidence="1">
    <location>
        <begin position="74"/>
        <end position="86"/>
    </location>
</feature>
<feature type="transmembrane region" description="Helical" evidence="2">
    <location>
        <begin position="286"/>
        <end position="312"/>
    </location>
</feature>
<evidence type="ECO:0000256" key="1">
    <source>
        <dbReference type="SAM" id="MobiDB-lite"/>
    </source>
</evidence>
<evidence type="ECO:0000313" key="3">
    <source>
        <dbReference type="EMBL" id="KIJ45710.1"/>
    </source>
</evidence>
<sequence>MRAKQVLGHFNLRSSTGASSVSTATATPSAQKTTVTVTTTTHRTLDTSASSTPSQTTDSAAPTQNNAGTAATNDSDDDDDDDDSDSNNDGGLKSVVGKLTGFIGLGGAHSGGHSKREVSVTPGKNETFIVSGLPGESNTINLSKTCIETLIYPVQTLSNTKREDVTLIAFQFWVMSMSLVAILNESIPHLSAALMTQLLVTVWSAIQVANTANFRKEFFRLTFNGACRQQSLLGNYWKPRLDAEIASTVLNGVALLLMAIMTYKLIKVYSWQTYKRIGASLAINRIYKLVLCLSMLIQLTLFAVVATAGLWIDQLYNGSVAQLSANRTVYEGGIFVMAILLPPWLTLGWFAIRREWRVWSLVFLALNVVFVTMYALIFDSKSFRWTLSLWRFFLLMAILSGLLLLGTLGLGLACRLNFGKGLPTYLNVQEPIEGIDFAPVYPDGKDPEMGDYKSDMEKIDFPSSGGGNESVNFATQQGSGDYSYGNGYPGSLGSFGSIAGTGSDALRSPERVAYPTHLRSGSVSSGHLSRTDTQSSHGSQNSISSMGSTGSRGAKIGMGKRWVIE</sequence>
<feature type="compositionally biased region" description="Polar residues" evidence="1">
    <location>
        <begin position="519"/>
        <end position="534"/>
    </location>
</feature>
<dbReference type="Proteomes" id="UP000054279">
    <property type="component" value="Unassembled WGS sequence"/>
</dbReference>
<keyword evidence="2" id="KW-0472">Membrane</keyword>
<name>A0A0C9W280_SPHS4</name>
<feature type="transmembrane region" description="Helical" evidence="2">
    <location>
        <begin position="332"/>
        <end position="351"/>
    </location>
</feature>
<evidence type="ECO:0000256" key="2">
    <source>
        <dbReference type="SAM" id="Phobius"/>
    </source>
</evidence>
<dbReference type="GO" id="GO:0005794">
    <property type="term" value="C:Golgi apparatus"/>
    <property type="evidence" value="ECO:0007669"/>
    <property type="project" value="TreeGrafter"/>
</dbReference>
<gene>
    <name evidence="3" type="ORF">M422DRAFT_207072</name>
</gene>
<reference evidence="3 4" key="1">
    <citation type="submission" date="2014-06" db="EMBL/GenBank/DDBJ databases">
        <title>Evolutionary Origins and Diversification of the Mycorrhizal Mutualists.</title>
        <authorList>
            <consortium name="DOE Joint Genome Institute"/>
            <consortium name="Mycorrhizal Genomics Consortium"/>
            <person name="Kohler A."/>
            <person name="Kuo A."/>
            <person name="Nagy L.G."/>
            <person name="Floudas D."/>
            <person name="Copeland A."/>
            <person name="Barry K.W."/>
            <person name="Cichocki N."/>
            <person name="Veneault-Fourrey C."/>
            <person name="LaButti K."/>
            <person name="Lindquist E.A."/>
            <person name="Lipzen A."/>
            <person name="Lundell T."/>
            <person name="Morin E."/>
            <person name="Murat C."/>
            <person name="Riley R."/>
            <person name="Ohm R."/>
            <person name="Sun H."/>
            <person name="Tunlid A."/>
            <person name="Henrissat B."/>
            <person name="Grigoriev I.V."/>
            <person name="Hibbett D.S."/>
            <person name="Martin F."/>
        </authorList>
    </citation>
    <scope>NUCLEOTIDE SEQUENCE [LARGE SCALE GENOMIC DNA]</scope>
    <source>
        <strain evidence="3 4">SS14</strain>
    </source>
</reference>
<dbReference type="OrthoDB" id="2448307at2759"/>
<accession>A0A0C9W280</accession>
<dbReference type="PANTHER" id="PTHR34391:SF2">
    <property type="entry name" value="TRP C-TERMINAL DOMAIN-CONTAINING PROTEIN"/>
    <property type="match status" value="1"/>
</dbReference>